<evidence type="ECO:0000313" key="5">
    <source>
        <dbReference type="Proteomes" id="UP001291653"/>
    </source>
</evidence>
<dbReference type="PANTHER" id="PTHR33744:SF1">
    <property type="entry name" value="DNA-BINDING TRANSCRIPTIONAL ACTIVATOR ADER"/>
    <property type="match status" value="1"/>
</dbReference>
<keyword evidence="5" id="KW-1185">Reference proteome</keyword>
<dbReference type="InterPro" id="IPR042070">
    <property type="entry name" value="PucR_C-HTH_sf"/>
</dbReference>
<feature type="domain" description="PucR C-terminal helix-turn-helix" evidence="2">
    <location>
        <begin position="373"/>
        <end position="429"/>
    </location>
</feature>
<dbReference type="RefSeq" id="WP_323445347.1">
    <property type="nucleotide sequence ID" value="NZ_BSBI01000001.1"/>
</dbReference>
<dbReference type="InterPro" id="IPR025736">
    <property type="entry name" value="PucR_C-HTH_dom"/>
</dbReference>
<organism evidence="4 5">
    <name type="scientific">Streptomyces yaizuensis</name>
    <dbReference type="NCBI Taxonomy" id="2989713"/>
    <lineage>
        <taxon>Bacteria</taxon>
        <taxon>Bacillati</taxon>
        <taxon>Actinomycetota</taxon>
        <taxon>Actinomycetes</taxon>
        <taxon>Kitasatosporales</taxon>
        <taxon>Streptomycetaceae</taxon>
        <taxon>Streptomyces</taxon>
    </lineage>
</organism>
<evidence type="ECO:0000259" key="2">
    <source>
        <dbReference type="Pfam" id="PF13556"/>
    </source>
</evidence>
<feature type="domain" description="CdaR GGDEF-like" evidence="3">
    <location>
        <begin position="213"/>
        <end position="322"/>
    </location>
</feature>
<dbReference type="EMBL" id="BSBI01000001">
    <property type="protein sequence ID" value="GLF93264.1"/>
    <property type="molecule type" value="Genomic_DNA"/>
</dbReference>
<dbReference type="PANTHER" id="PTHR33744">
    <property type="entry name" value="CARBOHYDRATE DIACID REGULATOR"/>
    <property type="match status" value="1"/>
</dbReference>
<dbReference type="Pfam" id="PF13556">
    <property type="entry name" value="HTH_30"/>
    <property type="match status" value="1"/>
</dbReference>
<dbReference type="InterPro" id="IPR051448">
    <property type="entry name" value="CdaR-like_regulators"/>
</dbReference>
<dbReference type="Proteomes" id="UP001291653">
    <property type="component" value="Unassembled WGS sequence"/>
</dbReference>
<evidence type="ECO:0000256" key="1">
    <source>
        <dbReference type="ARBA" id="ARBA00006754"/>
    </source>
</evidence>
<gene>
    <name evidence="4" type="ORF">SYYSPA8_03225</name>
</gene>
<sequence length="450" mass="46535">MTGRLIDGGGDLGEATRALLGALRPDGAAALAAAVVHPLLLAEAVSRAGRAPAGWAVETSAALREEVARHSRAAGPVELPSGARFVEAVALWAVIALHDGPQPPGALLTEVDRITGECAQLGLGSDVVLRYLRLVHAGLSSAFFGRCTGSVGAADQPAVMRELSARLFDAVEAVACAVAERWGEARDRWLSGADARRSALVREILSGTGLPPAASLTARLGYDLTRRHLALVLWCRDHPGKGCARDPAEWARVLLARAGCPSVLVVPAGPCRLWAWGARSGGVPVPAVTADDTGGVLAAVGLPGRGVPGFRSSHAQACAVERVVRTAGSAPAVYDYPSVELAVLLGDDLGNAAGFVARELGPLAAGGPATSALRTTVKCYLDHERSLSTAARQLHVAKNTVAYRVKKAEHLLGRSLRVRPLRLQVALHLAETLGTAVLAAPDSGHTSPPV</sequence>
<evidence type="ECO:0000259" key="3">
    <source>
        <dbReference type="Pfam" id="PF17853"/>
    </source>
</evidence>
<evidence type="ECO:0000313" key="4">
    <source>
        <dbReference type="EMBL" id="GLF93264.1"/>
    </source>
</evidence>
<dbReference type="Gene3D" id="1.10.10.2840">
    <property type="entry name" value="PucR C-terminal helix-turn-helix domain"/>
    <property type="match status" value="1"/>
</dbReference>
<dbReference type="Pfam" id="PF17853">
    <property type="entry name" value="GGDEF_2"/>
    <property type="match status" value="1"/>
</dbReference>
<comment type="similarity">
    <text evidence="1">Belongs to the CdaR family.</text>
</comment>
<proteinExistence type="inferred from homology"/>
<name>A0ABQ5NSX0_9ACTN</name>
<comment type="caution">
    <text evidence="4">The sequence shown here is derived from an EMBL/GenBank/DDBJ whole genome shotgun (WGS) entry which is preliminary data.</text>
</comment>
<protein>
    <submittedName>
        <fullName evidence="4">Helix-turn-helix domain-containing protein</fullName>
    </submittedName>
</protein>
<reference evidence="4 5" key="1">
    <citation type="submission" date="2022-10" db="EMBL/GenBank/DDBJ databases">
        <title>Draft genome sequence of Streptomyces sp. YSPA8.</title>
        <authorList>
            <person name="Moriuchi R."/>
            <person name="Dohra H."/>
            <person name="Yamamura H."/>
            <person name="Kodani S."/>
        </authorList>
    </citation>
    <scope>NUCLEOTIDE SEQUENCE [LARGE SCALE GENOMIC DNA]</scope>
    <source>
        <strain evidence="4 5">YSPA8</strain>
    </source>
</reference>
<dbReference type="InterPro" id="IPR041522">
    <property type="entry name" value="CdaR_GGDEF"/>
</dbReference>
<accession>A0ABQ5NSX0</accession>